<feature type="transmembrane region" description="Helical" evidence="7">
    <location>
        <begin position="766"/>
        <end position="791"/>
    </location>
</feature>
<dbReference type="RefSeq" id="WP_317082822.1">
    <property type="nucleotide sequence ID" value="NZ_CP136594.1"/>
</dbReference>
<evidence type="ECO:0000259" key="9">
    <source>
        <dbReference type="Pfam" id="PF12704"/>
    </source>
</evidence>
<feature type="transmembrane region" description="Helical" evidence="7">
    <location>
        <begin position="811"/>
        <end position="835"/>
    </location>
</feature>
<feature type="transmembrane region" description="Helical" evidence="7">
    <location>
        <begin position="368"/>
        <end position="387"/>
    </location>
</feature>
<dbReference type="InterPro" id="IPR025857">
    <property type="entry name" value="MacB_PCD"/>
</dbReference>
<evidence type="ECO:0000256" key="5">
    <source>
        <dbReference type="ARBA" id="ARBA00022989"/>
    </source>
</evidence>
<comment type="similarity">
    <text evidence="2">Belongs to the ABC-4 integral membrane protein family. LolC/E subfamily.</text>
</comment>
<evidence type="ECO:0000259" key="8">
    <source>
        <dbReference type="Pfam" id="PF02687"/>
    </source>
</evidence>
<comment type="subcellular location">
    <subcellularLocation>
        <location evidence="1">Cell membrane</location>
        <topology evidence="1">Multi-pass membrane protein</topology>
    </subcellularLocation>
</comment>
<evidence type="ECO:0000313" key="10">
    <source>
        <dbReference type="EMBL" id="WOE75698.1"/>
    </source>
</evidence>
<dbReference type="KEGG" id="acoa:RB602_03020"/>
<evidence type="ECO:0000256" key="1">
    <source>
        <dbReference type="ARBA" id="ARBA00004651"/>
    </source>
</evidence>
<dbReference type="Pfam" id="PF02687">
    <property type="entry name" value="FtsX"/>
    <property type="match status" value="2"/>
</dbReference>
<feature type="domain" description="ABC3 transporter permease C-terminal" evidence="8">
    <location>
        <begin position="272"/>
        <end position="395"/>
    </location>
</feature>
<reference evidence="10 11" key="1">
    <citation type="submission" date="2023-10" db="EMBL/GenBank/DDBJ databases">
        <title>Complete genome sequence of a Sphingomonadaceae bacterium.</title>
        <authorList>
            <person name="Yan C."/>
        </authorList>
    </citation>
    <scope>NUCLEOTIDE SEQUENCE [LARGE SCALE GENOMIC DNA]</scope>
    <source>
        <strain evidence="10 11">SCSIO 66989</strain>
    </source>
</reference>
<evidence type="ECO:0000256" key="6">
    <source>
        <dbReference type="ARBA" id="ARBA00023136"/>
    </source>
</evidence>
<dbReference type="GO" id="GO:0044874">
    <property type="term" value="P:lipoprotein localization to outer membrane"/>
    <property type="evidence" value="ECO:0007669"/>
    <property type="project" value="TreeGrafter"/>
</dbReference>
<evidence type="ECO:0000256" key="7">
    <source>
        <dbReference type="SAM" id="Phobius"/>
    </source>
</evidence>
<dbReference type="InterPro" id="IPR051447">
    <property type="entry name" value="Lipoprotein-release_system"/>
</dbReference>
<gene>
    <name evidence="10" type="ORF">RB602_03020</name>
</gene>
<dbReference type="AlphaFoldDB" id="A0AA97F9D6"/>
<organism evidence="10 11">
    <name type="scientific">Alterisphingorhabdus coralli</name>
    <dbReference type="NCBI Taxonomy" id="3071408"/>
    <lineage>
        <taxon>Bacteria</taxon>
        <taxon>Pseudomonadati</taxon>
        <taxon>Pseudomonadota</taxon>
        <taxon>Alphaproteobacteria</taxon>
        <taxon>Sphingomonadales</taxon>
        <taxon>Sphingomonadaceae</taxon>
        <taxon>Alterisphingorhabdus (ex Yan et al. 2024)</taxon>
    </lineage>
</organism>
<feature type="transmembrane region" description="Helical" evidence="7">
    <location>
        <begin position="492"/>
        <end position="513"/>
    </location>
</feature>
<feature type="domain" description="MacB-like periplasmic core" evidence="9">
    <location>
        <begin position="493"/>
        <end position="688"/>
    </location>
</feature>
<evidence type="ECO:0000256" key="3">
    <source>
        <dbReference type="ARBA" id="ARBA00022475"/>
    </source>
</evidence>
<protein>
    <submittedName>
        <fullName evidence="10">FtsX-like permease family protein</fullName>
    </submittedName>
</protein>
<feature type="transmembrane region" description="Helical" evidence="7">
    <location>
        <begin position="723"/>
        <end position="745"/>
    </location>
</feature>
<evidence type="ECO:0000313" key="11">
    <source>
        <dbReference type="Proteomes" id="UP001302429"/>
    </source>
</evidence>
<feature type="transmembrane region" description="Helical" evidence="7">
    <location>
        <begin position="322"/>
        <end position="348"/>
    </location>
</feature>
<feature type="domain" description="ABC3 transporter permease C-terminal" evidence="8">
    <location>
        <begin position="727"/>
        <end position="842"/>
    </location>
</feature>
<dbReference type="Proteomes" id="UP001302429">
    <property type="component" value="Chromosome"/>
</dbReference>
<keyword evidence="11" id="KW-1185">Reference proteome</keyword>
<keyword evidence="6 7" id="KW-0472">Membrane</keyword>
<feature type="transmembrane region" description="Helical" evidence="7">
    <location>
        <begin position="268"/>
        <end position="288"/>
    </location>
</feature>
<sequence>MTAMATSKASGTIWRWLLAGQFRSFPLRYLLASLAIALGIALGFSVHLINASASDAFGDAVRNISGSADAQIAGTTGLGFDEALYPEVFRLTETADVSPVIAMSAVIEPSRLRVRLLGTDIFRAAGITPLLLGRQEIAEDQSRGRGDADSGFDMDALYLSRTALNEAQLAIGDTVTLRANGQSHAFTIAGDLPGMETGQAVAVTDIATAQWRFDRLGQIDRLDIRRADGVTQAELNQALQAILPDNARITGAEQETANRAQLSRAYRVNLEMLALVALVTGGFLVYAAQSLSAETRQQQFALLRILGLQRASLQRQLLIEGLALGLFGSLVGLALGYGFALLVVNLVGADLGAGYFSGRSQPLAVSPWAIAVFLAFGIGTAIIGSLAPGRRAAKLVPAQAIKSSADNYHSDDAPRWWPGLLLLLLGGALTFAPPVNGLPLFGYLAIAALLAGAIWLTPWLAQTLLKPLTRLSAGYLPFDMALRHLMRSPSRAAAALAGIVASVGLMMAMAIMVSSFRTSVDGWLGSILSADVYVTGGFSGATFDADQQRRIAALPDIAHAEFSKTVSLSLDAERPAVNLIVRPVKGTRFPLALIRESGASTETLPIWVSEPAARLYDLEIGDTLTLPLGDDGAIATVVGIWSDYARQQGAIVIEAEDYVRLTGDTVRSDIAIMLAGNDAPEAVIARMRPEIEIITGSSVDISDASGIRALALQLFDRSFAITYGLEAVAILIGMVGVGATFAAQVTVRVKEFGMLRHIGFGRGQIIAMLASEGFLLGVIGLIAGLAVGLAISQVLIHVINPQSFNLTMTTHFPYALLIGISLALLATSALTAIFAGRRAASQDALQAVRQDW</sequence>
<feature type="transmembrane region" description="Helical" evidence="7">
    <location>
        <begin position="416"/>
        <end position="435"/>
    </location>
</feature>
<name>A0AA97F9D6_9SPHN</name>
<dbReference type="InterPro" id="IPR003838">
    <property type="entry name" value="ABC3_permease_C"/>
</dbReference>
<evidence type="ECO:0000256" key="2">
    <source>
        <dbReference type="ARBA" id="ARBA00005236"/>
    </source>
</evidence>
<keyword evidence="5 7" id="KW-1133">Transmembrane helix</keyword>
<dbReference type="Pfam" id="PF12704">
    <property type="entry name" value="MacB_PCD"/>
    <property type="match status" value="2"/>
</dbReference>
<dbReference type="PANTHER" id="PTHR30489">
    <property type="entry name" value="LIPOPROTEIN-RELEASING SYSTEM TRANSMEMBRANE PROTEIN LOLE"/>
    <property type="match status" value="1"/>
</dbReference>
<accession>A0AA97F9D6</accession>
<keyword evidence="3" id="KW-1003">Cell membrane</keyword>
<dbReference type="GO" id="GO:0098797">
    <property type="term" value="C:plasma membrane protein complex"/>
    <property type="evidence" value="ECO:0007669"/>
    <property type="project" value="TreeGrafter"/>
</dbReference>
<keyword evidence="4 7" id="KW-0812">Transmembrane</keyword>
<dbReference type="EMBL" id="CP136594">
    <property type="protein sequence ID" value="WOE75698.1"/>
    <property type="molecule type" value="Genomic_DNA"/>
</dbReference>
<dbReference type="PANTHER" id="PTHR30489:SF0">
    <property type="entry name" value="LIPOPROTEIN-RELEASING SYSTEM TRANSMEMBRANE PROTEIN LOLE"/>
    <property type="match status" value="1"/>
</dbReference>
<feature type="transmembrane region" description="Helical" evidence="7">
    <location>
        <begin position="441"/>
        <end position="461"/>
    </location>
</feature>
<proteinExistence type="inferred from homology"/>
<evidence type="ECO:0000256" key="4">
    <source>
        <dbReference type="ARBA" id="ARBA00022692"/>
    </source>
</evidence>
<feature type="domain" description="MacB-like periplasmic core" evidence="9">
    <location>
        <begin position="30"/>
        <end position="241"/>
    </location>
</feature>